<keyword evidence="3" id="KW-1185">Reference proteome</keyword>
<evidence type="ECO:0000313" key="3">
    <source>
        <dbReference type="Proteomes" id="UP000828390"/>
    </source>
</evidence>
<accession>A0A9D4FNN6</accession>
<dbReference type="EMBL" id="JAIWYP010000007">
    <property type="protein sequence ID" value="KAH3801331.1"/>
    <property type="molecule type" value="Genomic_DNA"/>
</dbReference>
<dbReference type="Proteomes" id="UP000828390">
    <property type="component" value="Unassembled WGS sequence"/>
</dbReference>
<dbReference type="AlphaFoldDB" id="A0A9D4FNN6"/>
<feature type="region of interest" description="Disordered" evidence="1">
    <location>
        <begin position="53"/>
        <end position="72"/>
    </location>
</feature>
<proteinExistence type="predicted"/>
<reference evidence="2" key="1">
    <citation type="journal article" date="2019" name="bioRxiv">
        <title>The Genome of the Zebra Mussel, Dreissena polymorpha: A Resource for Invasive Species Research.</title>
        <authorList>
            <person name="McCartney M.A."/>
            <person name="Auch B."/>
            <person name="Kono T."/>
            <person name="Mallez S."/>
            <person name="Zhang Y."/>
            <person name="Obille A."/>
            <person name="Becker A."/>
            <person name="Abrahante J.E."/>
            <person name="Garbe J."/>
            <person name="Badalamenti J.P."/>
            <person name="Herman A."/>
            <person name="Mangelson H."/>
            <person name="Liachko I."/>
            <person name="Sullivan S."/>
            <person name="Sone E.D."/>
            <person name="Koren S."/>
            <person name="Silverstein K.A.T."/>
            <person name="Beckman K.B."/>
            <person name="Gohl D.M."/>
        </authorList>
    </citation>
    <scope>NUCLEOTIDE SEQUENCE</scope>
    <source>
        <strain evidence="2">Duluth1</strain>
        <tissue evidence="2">Whole animal</tissue>
    </source>
</reference>
<evidence type="ECO:0000313" key="2">
    <source>
        <dbReference type="EMBL" id="KAH3801331.1"/>
    </source>
</evidence>
<comment type="caution">
    <text evidence="2">The sequence shown here is derived from an EMBL/GenBank/DDBJ whole genome shotgun (WGS) entry which is preliminary data.</text>
</comment>
<name>A0A9D4FNN6_DREPO</name>
<gene>
    <name evidence="2" type="ORF">DPMN_154979</name>
</gene>
<organism evidence="2 3">
    <name type="scientific">Dreissena polymorpha</name>
    <name type="common">Zebra mussel</name>
    <name type="synonym">Mytilus polymorpha</name>
    <dbReference type="NCBI Taxonomy" id="45954"/>
    <lineage>
        <taxon>Eukaryota</taxon>
        <taxon>Metazoa</taxon>
        <taxon>Spiralia</taxon>
        <taxon>Lophotrochozoa</taxon>
        <taxon>Mollusca</taxon>
        <taxon>Bivalvia</taxon>
        <taxon>Autobranchia</taxon>
        <taxon>Heteroconchia</taxon>
        <taxon>Euheterodonta</taxon>
        <taxon>Imparidentia</taxon>
        <taxon>Neoheterodontei</taxon>
        <taxon>Myida</taxon>
        <taxon>Dreissenoidea</taxon>
        <taxon>Dreissenidae</taxon>
        <taxon>Dreissena</taxon>
    </lineage>
</organism>
<evidence type="ECO:0000256" key="1">
    <source>
        <dbReference type="SAM" id="MobiDB-lite"/>
    </source>
</evidence>
<reference evidence="2" key="2">
    <citation type="submission" date="2020-11" db="EMBL/GenBank/DDBJ databases">
        <authorList>
            <person name="McCartney M.A."/>
            <person name="Auch B."/>
            <person name="Kono T."/>
            <person name="Mallez S."/>
            <person name="Becker A."/>
            <person name="Gohl D.M."/>
            <person name="Silverstein K.A.T."/>
            <person name="Koren S."/>
            <person name="Bechman K.B."/>
            <person name="Herman A."/>
            <person name="Abrahante J.E."/>
            <person name="Garbe J."/>
        </authorList>
    </citation>
    <scope>NUCLEOTIDE SEQUENCE</scope>
    <source>
        <strain evidence="2">Duluth1</strain>
        <tissue evidence="2">Whole animal</tissue>
    </source>
</reference>
<protein>
    <submittedName>
        <fullName evidence="2">Uncharacterized protein</fullName>
    </submittedName>
</protein>
<sequence length="72" mass="7944">MGGRGSSTLGELDPFSETGRRVTFSIKSKNTYIWGFSNVTACEVPPNSFVSGSCPEPLDKRGREPSWLNLYQ</sequence>